<evidence type="ECO:0000256" key="3">
    <source>
        <dbReference type="ARBA" id="ARBA00022448"/>
    </source>
</evidence>
<dbReference type="GO" id="GO:0005829">
    <property type="term" value="C:cytosol"/>
    <property type="evidence" value="ECO:0007669"/>
    <property type="project" value="UniProtKB-SubCell"/>
</dbReference>
<keyword evidence="4" id="KW-0963">Cytoplasm</keyword>
<comment type="subcellular location">
    <subcellularLocation>
        <location evidence="2">Cytoplasm</location>
        <location evidence="2">Cytosol</location>
    </subcellularLocation>
    <subcellularLocation>
        <location evidence="1">Endosome membrane</location>
        <topology evidence="1">Peripheral membrane protein</topology>
    </subcellularLocation>
</comment>
<evidence type="ECO:0000256" key="1">
    <source>
        <dbReference type="ARBA" id="ARBA00004481"/>
    </source>
</evidence>
<evidence type="ECO:0000259" key="12">
    <source>
        <dbReference type="PROSITE" id="PS50195"/>
    </source>
</evidence>
<dbReference type="PROSITE" id="PS50195">
    <property type="entry name" value="PX"/>
    <property type="match status" value="1"/>
</dbReference>
<dbReference type="SMART" id="SM00312">
    <property type="entry name" value="PX"/>
    <property type="match status" value="1"/>
</dbReference>
<dbReference type="GO" id="GO:0035091">
    <property type="term" value="F:phosphatidylinositol binding"/>
    <property type="evidence" value="ECO:0007669"/>
    <property type="project" value="InterPro"/>
</dbReference>
<keyword evidence="14" id="KW-1185">Reference proteome</keyword>
<evidence type="ECO:0000313" key="14">
    <source>
        <dbReference type="Proteomes" id="UP000245207"/>
    </source>
</evidence>
<evidence type="ECO:0000313" key="13">
    <source>
        <dbReference type="EMBL" id="PWA57502.1"/>
    </source>
</evidence>
<dbReference type="AlphaFoldDB" id="A0A2U1M8D4"/>
<evidence type="ECO:0000256" key="7">
    <source>
        <dbReference type="ARBA" id="ARBA00023054"/>
    </source>
</evidence>
<evidence type="ECO:0000256" key="10">
    <source>
        <dbReference type="SAM" id="Coils"/>
    </source>
</evidence>
<dbReference type="InterPro" id="IPR001683">
    <property type="entry name" value="PX_dom"/>
</dbReference>
<comment type="function">
    <text evidence="9">Acts as an effector of RABF2A and RABF2B. Involved in vacuolar transport of storage proteins. Regulates membrane trafficking to protein storage vacuoles (PSVs). Binds specifically to phosphatidylinositol 3-monophosphate (PtdIns3P).</text>
</comment>
<evidence type="ECO:0000256" key="6">
    <source>
        <dbReference type="ARBA" id="ARBA00022927"/>
    </source>
</evidence>
<dbReference type="Proteomes" id="UP000245207">
    <property type="component" value="Unassembled WGS sequence"/>
</dbReference>
<proteinExistence type="predicted"/>
<keyword evidence="8" id="KW-0472">Membrane</keyword>
<organism evidence="13 14">
    <name type="scientific">Artemisia annua</name>
    <name type="common">Sweet wormwood</name>
    <dbReference type="NCBI Taxonomy" id="35608"/>
    <lineage>
        <taxon>Eukaryota</taxon>
        <taxon>Viridiplantae</taxon>
        <taxon>Streptophyta</taxon>
        <taxon>Embryophyta</taxon>
        <taxon>Tracheophyta</taxon>
        <taxon>Spermatophyta</taxon>
        <taxon>Magnoliopsida</taxon>
        <taxon>eudicotyledons</taxon>
        <taxon>Gunneridae</taxon>
        <taxon>Pentapetalae</taxon>
        <taxon>asterids</taxon>
        <taxon>campanulids</taxon>
        <taxon>Asterales</taxon>
        <taxon>Asteraceae</taxon>
        <taxon>Asteroideae</taxon>
        <taxon>Anthemideae</taxon>
        <taxon>Artemisiinae</taxon>
        <taxon>Artemisia</taxon>
    </lineage>
</organism>
<dbReference type="InterPro" id="IPR044588">
    <property type="entry name" value="EREX-like"/>
</dbReference>
<evidence type="ECO:0000256" key="5">
    <source>
        <dbReference type="ARBA" id="ARBA00022753"/>
    </source>
</evidence>
<keyword evidence="5" id="KW-0967">Endosome</keyword>
<dbReference type="OrthoDB" id="76516at2759"/>
<dbReference type="Pfam" id="PF00787">
    <property type="entry name" value="PX"/>
    <property type="match status" value="1"/>
</dbReference>
<protein>
    <submittedName>
        <fullName evidence="13">Phox domain-containing protein</fullName>
    </submittedName>
</protein>
<feature type="compositionally biased region" description="Low complexity" evidence="11">
    <location>
        <begin position="236"/>
        <end position="251"/>
    </location>
</feature>
<dbReference type="GO" id="GO:0010008">
    <property type="term" value="C:endosome membrane"/>
    <property type="evidence" value="ECO:0007669"/>
    <property type="project" value="UniProtKB-SubCell"/>
</dbReference>
<feature type="domain" description="PX" evidence="12">
    <location>
        <begin position="96"/>
        <end position="213"/>
    </location>
</feature>
<evidence type="ECO:0000256" key="4">
    <source>
        <dbReference type="ARBA" id="ARBA00022490"/>
    </source>
</evidence>
<keyword evidence="6" id="KW-0653">Protein transport</keyword>
<dbReference type="GO" id="GO:0015031">
    <property type="term" value="P:protein transport"/>
    <property type="evidence" value="ECO:0007669"/>
    <property type="project" value="UniProtKB-KW"/>
</dbReference>
<dbReference type="Gene3D" id="3.30.1520.10">
    <property type="entry name" value="Phox-like domain"/>
    <property type="match status" value="1"/>
</dbReference>
<dbReference type="FunFam" id="3.30.1520.10:FF:000060">
    <property type="entry name" value="Phox (PX) domain-containing protein"/>
    <property type="match status" value="1"/>
</dbReference>
<dbReference type="PANTHER" id="PTHR46856">
    <property type="entry name" value="PX DOMAIN-CONTAINING PROTEIN EREL1-RELATED"/>
    <property type="match status" value="1"/>
</dbReference>
<feature type="region of interest" description="Disordered" evidence="11">
    <location>
        <begin position="42"/>
        <end position="62"/>
    </location>
</feature>
<dbReference type="SUPFAM" id="SSF64268">
    <property type="entry name" value="PX domain"/>
    <property type="match status" value="1"/>
</dbReference>
<feature type="coiled-coil region" evidence="10">
    <location>
        <begin position="269"/>
        <end position="370"/>
    </location>
</feature>
<dbReference type="InterPro" id="IPR036871">
    <property type="entry name" value="PX_dom_sf"/>
</dbReference>
<sequence>MSMYGYDMSFYDYGFSDPSVNTTSIYGNPILDYDDHLYAARRRPPARQRDSPASTPTVLRHDGSSPLPLGMEWSLPPRVWEGRHSVWPHDSQKKWSYCVTVPSWTIITSSSGSETVFFKVQVGIQSPEGITSTREVLRRFNDFLNLYSELRKEFPKKHLPSTPPRRLIKMRSKTLLEERRSALESWVEKLLSDIDVSRTALVAIFLELEAAARQSFSELNQTELAAHSAPSDQFPSNSETSLLESSSSITSHLDNACPNETSHVERESYTGMERDLEELTRQCMELELRLTIEQDARAYAESMKAATMQQNEVLLKELDDAKNQIEILRKQQDVMELKSKSDIKILVKEVKSLRTSNTELKQELNQMLNSFYSEQQR</sequence>
<feature type="region of interest" description="Disordered" evidence="11">
    <location>
        <begin position="223"/>
        <end position="269"/>
    </location>
</feature>
<accession>A0A2U1M8D4</accession>
<dbReference type="PANTHER" id="PTHR46856:SF3">
    <property type="entry name" value="PX DOMAIN-CONTAINING PROTEIN EREX"/>
    <property type="match status" value="1"/>
</dbReference>
<evidence type="ECO:0000256" key="2">
    <source>
        <dbReference type="ARBA" id="ARBA00004514"/>
    </source>
</evidence>
<keyword evidence="7 10" id="KW-0175">Coiled coil</keyword>
<dbReference type="EMBL" id="PKPP01006146">
    <property type="protein sequence ID" value="PWA57502.1"/>
    <property type="molecule type" value="Genomic_DNA"/>
</dbReference>
<name>A0A2U1M8D4_ARTAN</name>
<evidence type="ECO:0000256" key="8">
    <source>
        <dbReference type="ARBA" id="ARBA00023136"/>
    </source>
</evidence>
<keyword evidence="3" id="KW-0813">Transport</keyword>
<dbReference type="STRING" id="35608.A0A2U1M8D4"/>
<evidence type="ECO:0000256" key="11">
    <source>
        <dbReference type="SAM" id="MobiDB-lite"/>
    </source>
</evidence>
<reference evidence="13 14" key="1">
    <citation type="journal article" date="2018" name="Mol. Plant">
        <title>The genome of Artemisia annua provides insight into the evolution of Asteraceae family and artemisinin biosynthesis.</title>
        <authorList>
            <person name="Shen Q."/>
            <person name="Zhang L."/>
            <person name="Liao Z."/>
            <person name="Wang S."/>
            <person name="Yan T."/>
            <person name="Shi P."/>
            <person name="Liu M."/>
            <person name="Fu X."/>
            <person name="Pan Q."/>
            <person name="Wang Y."/>
            <person name="Lv Z."/>
            <person name="Lu X."/>
            <person name="Zhang F."/>
            <person name="Jiang W."/>
            <person name="Ma Y."/>
            <person name="Chen M."/>
            <person name="Hao X."/>
            <person name="Li L."/>
            <person name="Tang Y."/>
            <person name="Lv G."/>
            <person name="Zhou Y."/>
            <person name="Sun X."/>
            <person name="Brodelius P.E."/>
            <person name="Rose J.K.C."/>
            <person name="Tang K."/>
        </authorList>
    </citation>
    <scope>NUCLEOTIDE SEQUENCE [LARGE SCALE GENOMIC DNA]</scope>
    <source>
        <strain evidence="14">cv. Huhao1</strain>
        <tissue evidence="13">Leaf</tissue>
    </source>
</reference>
<evidence type="ECO:0000256" key="9">
    <source>
        <dbReference type="ARBA" id="ARBA00055681"/>
    </source>
</evidence>
<comment type="caution">
    <text evidence="13">The sequence shown here is derived from an EMBL/GenBank/DDBJ whole genome shotgun (WGS) entry which is preliminary data.</text>
</comment>
<gene>
    <name evidence="13" type="ORF">CTI12_AA408560</name>
</gene>